<dbReference type="Proteomes" id="UP001055804">
    <property type="component" value="Unassembled WGS sequence"/>
</dbReference>
<dbReference type="Gene3D" id="3.30.160.100">
    <property type="entry name" value="Ribosome hibernation promotion factor-like"/>
    <property type="match status" value="1"/>
</dbReference>
<sequence>METPLQITFKNTDPSPAVEARIREKAARLERFYDRITSCRVTVEAPDKHHRKGGLFRVMVDLGVPGNEIVVGGTGPQNHAHEDVYVALRDSFEAAERALKAHARKMRGDVKAHDVPDHGRVASLFDDHGFVAMAGGPEVYFHRNAVTDGSFDKLSVGDEVRIVVAEKEGVAGPQASAITPVGKHHIVDR</sequence>
<reference evidence="1" key="1">
    <citation type="submission" date="2022-06" db="EMBL/GenBank/DDBJ databases">
        <title>Isolation and Genomics of Futiania mangrovii gen. nov., sp. nov., a Rare and Metabolically-versatile member in the Class Alphaproteobacteria.</title>
        <authorList>
            <person name="Liu L."/>
            <person name="Huang W.-C."/>
            <person name="Pan J."/>
            <person name="Li J."/>
            <person name="Huang Y."/>
            <person name="Du H."/>
            <person name="Liu Y."/>
            <person name="Li M."/>
        </authorList>
    </citation>
    <scope>NUCLEOTIDE SEQUENCE</scope>
    <source>
        <strain evidence="1">FT118</strain>
    </source>
</reference>
<name>A0A9J6PI95_9PROT</name>
<dbReference type="SUPFAM" id="SSF69754">
    <property type="entry name" value="Ribosome binding protein Y (YfiA homologue)"/>
    <property type="match status" value="1"/>
</dbReference>
<comment type="caution">
    <text evidence="1">The sequence shown here is derived from an EMBL/GenBank/DDBJ whole genome shotgun (WGS) entry which is preliminary data.</text>
</comment>
<dbReference type="InterPro" id="IPR003489">
    <property type="entry name" value="RHF/RaiA"/>
</dbReference>
<dbReference type="EMBL" id="JAMZFT010000003">
    <property type="protein sequence ID" value="MCP1337528.1"/>
    <property type="molecule type" value="Genomic_DNA"/>
</dbReference>
<dbReference type="Gene3D" id="2.40.50.140">
    <property type="entry name" value="Nucleic acid-binding proteins"/>
    <property type="match status" value="1"/>
</dbReference>
<dbReference type="AlphaFoldDB" id="A0A9J6PI95"/>
<dbReference type="RefSeq" id="WP_269333493.1">
    <property type="nucleotide sequence ID" value="NZ_JAMZFT010000003.1"/>
</dbReference>
<accession>A0A9J6PI95</accession>
<evidence type="ECO:0000313" key="2">
    <source>
        <dbReference type="Proteomes" id="UP001055804"/>
    </source>
</evidence>
<gene>
    <name evidence="1" type="ORF">NJQ99_13980</name>
</gene>
<dbReference type="SUPFAM" id="SSF50249">
    <property type="entry name" value="Nucleic acid-binding proteins"/>
    <property type="match status" value="1"/>
</dbReference>
<proteinExistence type="predicted"/>
<dbReference type="InterPro" id="IPR036567">
    <property type="entry name" value="RHF-like"/>
</dbReference>
<dbReference type="InterPro" id="IPR012340">
    <property type="entry name" value="NA-bd_OB-fold"/>
</dbReference>
<keyword evidence="2" id="KW-1185">Reference proteome</keyword>
<organism evidence="1 2">
    <name type="scientific">Futiania mangrovi</name>
    <dbReference type="NCBI Taxonomy" id="2959716"/>
    <lineage>
        <taxon>Bacteria</taxon>
        <taxon>Pseudomonadati</taxon>
        <taxon>Pseudomonadota</taxon>
        <taxon>Alphaproteobacteria</taxon>
        <taxon>Futianiales</taxon>
        <taxon>Futianiaceae</taxon>
        <taxon>Futiania</taxon>
    </lineage>
</organism>
<protein>
    <submittedName>
        <fullName evidence="1">HPF/RaiA family ribosome-associated protein</fullName>
    </submittedName>
</protein>
<evidence type="ECO:0000313" key="1">
    <source>
        <dbReference type="EMBL" id="MCP1337528.1"/>
    </source>
</evidence>
<dbReference type="CDD" id="cd00552">
    <property type="entry name" value="RaiA"/>
    <property type="match status" value="1"/>
</dbReference>
<dbReference type="Pfam" id="PF02482">
    <property type="entry name" value="Ribosomal_S30AE"/>
    <property type="match status" value="1"/>
</dbReference>